<protein>
    <submittedName>
        <fullName evidence="9">Peptide/nickel transport system ATP-binding protein</fullName>
    </submittedName>
</protein>
<evidence type="ECO:0000256" key="6">
    <source>
        <dbReference type="ARBA" id="ARBA00022840"/>
    </source>
</evidence>
<dbReference type="Proteomes" id="UP000182977">
    <property type="component" value="Chromosome I"/>
</dbReference>
<comment type="subcellular location">
    <subcellularLocation>
        <location evidence="1">Cell membrane</location>
        <topology evidence="1">Peripheral membrane protein</topology>
    </subcellularLocation>
</comment>
<dbReference type="NCBIfam" id="NF007739">
    <property type="entry name" value="PRK10419.1"/>
    <property type="match status" value="2"/>
</dbReference>
<evidence type="ECO:0000256" key="5">
    <source>
        <dbReference type="ARBA" id="ARBA00022741"/>
    </source>
</evidence>
<dbReference type="NCBIfam" id="TIGR01727">
    <property type="entry name" value="oligo_HPY"/>
    <property type="match status" value="1"/>
</dbReference>
<dbReference type="InterPro" id="IPR050388">
    <property type="entry name" value="ABC_Ni/Peptide_Import"/>
</dbReference>
<evidence type="ECO:0000256" key="2">
    <source>
        <dbReference type="ARBA" id="ARBA00005417"/>
    </source>
</evidence>
<dbReference type="PANTHER" id="PTHR43297:SF2">
    <property type="entry name" value="DIPEPTIDE TRANSPORT ATP-BINDING PROTEIN DPPD"/>
    <property type="match status" value="1"/>
</dbReference>
<keyword evidence="4" id="KW-1003">Cell membrane</keyword>
<evidence type="ECO:0000313" key="10">
    <source>
        <dbReference type="Proteomes" id="UP000182977"/>
    </source>
</evidence>
<dbReference type="SUPFAM" id="SSF52540">
    <property type="entry name" value="P-loop containing nucleoside triphosphate hydrolases"/>
    <property type="match status" value="2"/>
</dbReference>
<proteinExistence type="inferred from homology"/>
<feature type="domain" description="ABC transporter" evidence="8">
    <location>
        <begin position="18"/>
        <end position="262"/>
    </location>
</feature>
<dbReference type="PROSITE" id="PS50893">
    <property type="entry name" value="ABC_TRANSPORTER_2"/>
    <property type="match status" value="2"/>
</dbReference>
<organism evidence="9 10">
    <name type="scientific">Jiangella alkaliphila</name>
    <dbReference type="NCBI Taxonomy" id="419479"/>
    <lineage>
        <taxon>Bacteria</taxon>
        <taxon>Bacillati</taxon>
        <taxon>Actinomycetota</taxon>
        <taxon>Actinomycetes</taxon>
        <taxon>Jiangellales</taxon>
        <taxon>Jiangellaceae</taxon>
        <taxon>Jiangella</taxon>
    </lineage>
</organism>
<dbReference type="PROSITE" id="PS00211">
    <property type="entry name" value="ABC_TRANSPORTER_1"/>
    <property type="match status" value="2"/>
</dbReference>
<dbReference type="SMART" id="SM00382">
    <property type="entry name" value="AAA"/>
    <property type="match status" value="2"/>
</dbReference>
<accession>A0A1H2ISG5</accession>
<reference evidence="10" key="1">
    <citation type="submission" date="2016-10" db="EMBL/GenBank/DDBJ databases">
        <authorList>
            <person name="Varghese N."/>
            <person name="Submissions S."/>
        </authorList>
    </citation>
    <scope>NUCLEOTIDE SEQUENCE [LARGE SCALE GENOMIC DNA]</scope>
    <source>
        <strain evidence="10">DSM 45079</strain>
    </source>
</reference>
<dbReference type="STRING" id="419479.SAMN04488563_1961"/>
<gene>
    <name evidence="9" type="ORF">SAMN04488563_1961</name>
</gene>
<dbReference type="Pfam" id="PF00005">
    <property type="entry name" value="ABC_tran"/>
    <property type="match status" value="2"/>
</dbReference>
<dbReference type="AlphaFoldDB" id="A0A1H2ISG5"/>
<dbReference type="GO" id="GO:0016887">
    <property type="term" value="F:ATP hydrolysis activity"/>
    <property type="evidence" value="ECO:0007669"/>
    <property type="project" value="InterPro"/>
</dbReference>
<keyword evidence="10" id="KW-1185">Reference proteome</keyword>
<dbReference type="GO" id="GO:0005524">
    <property type="term" value="F:ATP binding"/>
    <property type="evidence" value="ECO:0007669"/>
    <property type="project" value="UniProtKB-KW"/>
</dbReference>
<dbReference type="InterPro" id="IPR017871">
    <property type="entry name" value="ABC_transporter-like_CS"/>
</dbReference>
<dbReference type="RefSeq" id="WP_197683601.1">
    <property type="nucleotide sequence ID" value="NZ_LBMC01000019.1"/>
</dbReference>
<evidence type="ECO:0000313" key="9">
    <source>
        <dbReference type="EMBL" id="SDU46915.1"/>
    </source>
</evidence>
<dbReference type="Pfam" id="PF08352">
    <property type="entry name" value="oligo_HPY"/>
    <property type="match status" value="2"/>
</dbReference>
<keyword evidence="5" id="KW-0547">Nucleotide-binding</keyword>
<feature type="domain" description="ABC transporter" evidence="8">
    <location>
        <begin position="357"/>
        <end position="602"/>
    </location>
</feature>
<dbReference type="InterPro" id="IPR013563">
    <property type="entry name" value="Oligopep_ABC_C"/>
</dbReference>
<dbReference type="PANTHER" id="PTHR43297">
    <property type="entry name" value="OLIGOPEPTIDE TRANSPORT ATP-BINDING PROTEIN APPD"/>
    <property type="match status" value="1"/>
</dbReference>
<evidence type="ECO:0000256" key="3">
    <source>
        <dbReference type="ARBA" id="ARBA00022448"/>
    </source>
</evidence>
<comment type="similarity">
    <text evidence="2">Belongs to the ABC transporter superfamily.</text>
</comment>
<name>A0A1H2ISG5_9ACTN</name>
<keyword evidence="3" id="KW-0813">Transport</keyword>
<evidence type="ECO:0000259" key="8">
    <source>
        <dbReference type="PROSITE" id="PS50893"/>
    </source>
</evidence>
<dbReference type="InterPro" id="IPR027417">
    <property type="entry name" value="P-loop_NTPase"/>
</dbReference>
<dbReference type="InterPro" id="IPR003439">
    <property type="entry name" value="ABC_transporter-like_ATP-bd"/>
</dbReference>
<dbReference type="Gene3D" id="3.40.50.300">
    <property type="entry name" value="P-loop containing nucleotide triphosphate hydrolases"/>
    <property type="match status" value="2"/>
</dbReference>
<dbReference type="NCBIfam" id="NF008453">
    <property type="entry name" value="PRK11308.1"/>
    <property type="match status" value="2"/>
</dbReference>
<keyword evidence="7" id="KW-0472">Membrane</keyword>
<dbReference type="CDD" id="cd03257">
    <property type="entry name" value="ABC_NikE_OppD_transporters"/>
    <property type="match status" value="2"/>
</dbReference>
<dbReference type="FunFam" id="3.40.50.300:FF:000016">
    <property type="entry name" value="Oligopeptide ABC transporter ATP-binding component"/>
    <property type="match status" value="1"/>
</dbReference>
<evidence type="ECO:0000256" key="4">
    <source>
        <dbReference type="ARBA" id="ARBA00022475"/>
    </source>
</evidence>
<evidence type="ECO:0000256" key="7">
    <source>
        <dbReference type="ARBA" id="ARBA00023136"/>
    </source>
</evidence>
<keyword evidence="6 9" id="KW-0067">ATP-binding</keyword>
<dbReference type="InterPro" id="IPR003593">
    <property type="entry name" value="AAA+_ATPase"/>
</dbReference>
<dbReference type="GO" id="GO:0005886">
    <property type="term" value="C:plasma membrane"/>
    <property type="evidence" value="ECO:0007669"/>
    <property type="project" value="UniProtKB-SubCell"/>
</dbReference>
<sequence>MSPHTEPTPTSGRPVLEVEGMRIERTDIGAPIVSSLDLRLAAGESIGIVGESGSGKSMSAKALIGLLPEGVVASGTARFDGQNLLELSERQWRGVRGRRIGMIMQDPFTMLNPVMRCGRILEESLLPERRLSRAERRAEAIRRLAEVGITDESVVERYPFQLSGGMRQRVAIAAALARDPQVLIADEPSTALDVVTQREVLALIKRIQAARGMALILITHDLRVAFATCDRIQVLYAGSLVETGRADDVRERPLHPYTQGLLLSEPPADRRVRQLVAIPGSVPSAADVQDRCAFASRCRWAEDVCRDGVPPLAEVSDDRHSRCVRLPEIGADMAALLSRSEERATVPAEGRSDGALIEVVNIEKVFESGGRTVTAVDNVSISVREGESVGIVGESGSGKTTIARMLVGLESPSGGEIVIDGIPVRSWSALTTRDRRRLRQTVQTVFQDPYSSLNPMRTIGWTLKEAITTHDRGGGNVEGRVAELLESVGLSAGYAQRRPSALSGGERQRVAIARALAVEPQVLICDEPVSALDMSVQAQILNLLQEVRTQRGISCLFITHDLSIVRHASEYLYVMHHGKVVESGPTESVLDNPADEYTAQLLNSVPRPEGQWLATGDADEMAATRG</sequence>
<dbReference type="GO" id="GO:0015833">
    <property type="term" value="P:peptide transport"/>
    <property type="evidence" value="ECO:0007669"/>
    <property type="project" value="InterPro"/>
</dbReference>
<dbReference type="EMBL" id="LT629791">
    <property type="protein sequence ID" value="SDU46915.1"/>
    <property type="molecule type" value="Genomic_DNA"/>
</dbReference>
<evidence type="ECO:0000256" key="1">
    <source>
        <dbReference type="ARBA" id="ARBA00004202"/>
    </source>
</evidence>